<accession>A0A835V1F8</accession>
<gene>
    <name evidence="1" type="ORF">HPP92_011078</name>
</gene>
<dbReference type="EMBL" id="JADCNL010000005">
    <property type="protein sequence ID" value="KAG0480220.1"/>
    <property type="molecule type" value="Genomic_DNA"/>
</dbReference>
<keyword evidence="2" id="KW-1185">Reference proteome</keyword>
<dbReference type="AlphaFoldDB" id="A0A835V1F8"/>
<reference evidence="1 2" key="1">
    <citation type="journal article" date="2020" name="Nat. Food">
        <title>A phased Vanilla planifolia genome enables genetic improvement of flavour and production.</title>
        <authorList>
            <person name="Hasing T."/>
            <person name="Tang H."/>
            <person name="Brym M."/>
            <person name="Khazi F."/>
            <person name="Huang T."/>
            <person name="Chambers A.H."/>
        </authorList>
    </citation>
    <scope>NUCLEOTIDE SEQUENCE [LARGE SCALE GENOMIC DNA]</scope>
    <source>
        <tissue evidence="1">Leaf</tissue>
    </source>
</reference>
<sequence>MRRRSPQSVEDMVEMEMCVYYTSNTEYMKKWTNLMERGLVDVLALHVHAVNNLVESELDAEIMNEVVGERVGGGSTGIEKMLEEP</sequence>
<evidence type="ECO:0000313" key="2">
    <source>
        <dbReference type="Proteomes" id="UP000636800"/>
    </source>
</evidence>
<evidence type="ECO:0000313" key="1">
    <source>
        <dbReference type="EMBL" id="KAG0480220.1"/>
    </source>
</evidence>
<dbReference type="OrthoDB" id="371463at2759"/>
<organism evidence="1 2">
    <name type="scientific">Vanilla planifolia</name>
    <name type="common">Vanilla</name>
    <dbReference type="NCBI Taxonomy" id="51239"/>
    <lineage>
        <taxon>Eukaryota</taxon>
        <taxon>Viridiplantae</taxon>
        <taxon>Streptophyta</taxon>
        <taxon>Embryophyta</taxon>
        <taxon>Tracheophyta</taxon>
        <taxon>Spermatophyta</taxon>
        <taxon>Magnoliopsida</taxon>
        <taxon>Liliopsida</taxon>
        <taxon>Asparagales</taxon>
        <taxon>Orchidaceae</taxon>
        <taxon>Vanilloideae</taxon>
        <taxon>Vanilleae</taxon>
        <taxon>Vanilla</taxon>
    </lineage>
</organism>
<protein>
    <submittedName>
        <fullName evidence="1">Uncharacterized protein</fullName>
    </submittedName>
</protein>
<comment type="caution">
    <text evidence="1">The sequence shown here is derived from an EMBL/GenBank/DDBJ whole genome shotgun (WGS) entry which is preliminary data.</text>
</comment>
<name>A0A835V1F8_VANPL</name>
<proteinExistence type="predicted"/>
<dbReference type="Proteomes" id="UP000636800">
    <property type="component" value="Chromosome 5"/>
</dbReference>